<dbReference type="GO" id="GO:0008168">
    <property type="term" value="F:methyltransferase activity"/>
    <property type="evidence" value="ECO:0007669"/>
    <property type="project" value="InterPro"/>
</dbReference>
<evidence type="ECO:0000313" key="5">
    <source>
        <dbReference type="Proteomes" id="UP000010422"/>
    </source>
</evidence>
<dbReference type="EMBL" id="CAKM01000078">
    <property type="protein sequence ID" value="CCJ28496.1"/>
    <property type="molecule type" value="Genomic_DNA"/>
</dbReference>
<dbReference type="GO" id="GO:0005634">
    <property type="term" value="C:nucleus"/>
    <property type="evidence" value="ECO:0007669"/>
    <property type="project" value="InterPro"/>
</dbReference>
<dbReference type="InterPro" id="IPR012920">
    <property type="entry name" value="rRNA_MeTfrase_SPB1-like_C"/>
</dbReference>
<protein>
    <recommendedName>
        <fullName evidence="2">Ribosomal RNA methyltransferase SPB1-like C-terminal domain-containing protein</fullName>
    </recommendedName>
</protein>
<dbReference type="Proteomes" id="UP000010422">
    <property type="component" value="Unassembled WGS sequence"/>
</dbReference>
<reference evidence="3 5" key="1">
    <citation type="journal article" date="2012" name="MBio">
        <title>De novo assembly of the Pneumocystis jirovecii genome from a single bronchoalveolar lavage fluid specimen from a patient.</title>
        <authorList>
            <person name="Cisse O.H."/>
            <person name="Pagni M."/>
            <person name="Hauser P.M."/>
        </authorList>
    </citation>
    <scope>NUCLEOTIDE SEQUENCE [LARGE SCALE GENOMIC DNA]</scope>
    <source>
        <strain evidence="3 5">SE8</strain>
    </source>
</reference>
<dbReference type="VEuPathDB" id="FungiDB:PNEJI1_003177"/>
<dbReference type="EMBL" id="CAKM01000248">
    <property type="protein sequence ID" value="CCJ30379.1"/>
    <property type="molecule type" value="Genomic_DNA"/>
</dbReference>
<comment type="caution">
    <text evidence="3">The sequence shown here is derived from an EMBL/GenBank/DDBJ whole genome shotgun (WGS) entry which is preliminary data.</text>
</comment>
<dbReference type="GO" id="GO:0006364">
    <property type="term" value="P:rRNA processing"/>
    <property type="evidence" value="ECO:0007669"/>
    <property type="project" value="InterPro"/>
</dbReference>
<dbReference type="STRING" id="1209962.L0P7Y4"/>
<feature type="coiled-coil region" evidence="1">
    <location>
        <begin position="88"/>
        <end position="122"/>
    </location>
</feature>
<gene>
    <name evidence="4" type="ORF">PNEJI1_000426</name>
    <name evidence="3" type="ORF">PNEJI1_003177</name>
</gene>
<evidence type="ECO:0000259" key="2">
    <source>
        <dbReference type="Pfam" id="PF07780"/>
    </source>
</evidence>
<keyword evidence="1" id="KW-0175">Coiled coil</keyword>
<evidence type="ECO:0000256" key="1">
    <source>
        <dbReference type="SAM" id="Coils"/>
    </source>
</evidence>
<name>L0P7Y4_PNEJI</name>
<sequence length="411" mass="48017">MKKKKLKKRLNNEEIMRKKREKRRMLELKQKSIRRMQLGMIEAMDIGLEQTDILGEKSFFEISSKGLDKLEIEDEKIDLISNDDISTVESISTEFEDSEHELDELEEELDQMYEYYLSKKEKKLKPKADTDLNDNDDIKLNNIEACMSEEESSLSFEENDKFDQNSENISKSLEYSDLKEKQELSRKAELFYDKDVFKIHNYNFEDSDLPSEVQRNKIPDDNAKLLHETIIKDNQVVSVQENKNKRKSEIDIITAEAMELAQNIASGKKSKRDIIDDAYNKWSFQDNDNLPEWFLDDEKKHNKRNNPVSKEAVLEAKIRKKMKAVKRIKKIQAKTSSIIKTSDMSEKEKSESIRKLLKKAVKSQYKDKTKIVFAKGANKGIKGRPKGVKGRYKIVDSRMKKDLRAAKLPVL</sequence>
<dbReference type="AlphaFoldDB" id="L0P7Y4"/>
<organism evidence="5">
    <name type="scientific">Pneumocystis jirovecii</name>
    <name type="common">Human pneumocystis pneumonia agent</name>
    <dbReference type="NCBI Taxonomy" id="42068"/>
    <lineage>
        <taxon>Eukaryota</taxon>
        <taxon>Fungi</taxon>
        <taxon>Dikarya</taxon>
        <taxon>Ascomycota</taxon>
        <taxon>Taphrinomycotina</taxon>
        <taxon>Pneumocystomycetes</taxon>
        <taxon>Pneumocystaceae</taxon>
        <taxon>Pneumocystis</taxon>
    </lineage>
</organism>
<proteinExistence type="predicted"/>
<accession>L0P7Y4</accession>
<dbReference type="Pfam" id="PF07780">
    <property type="entry name" value="Spb1_C"/>
    <property type="match status" value="1"/>
</dbReference>
<dbReference type="FunCoup" id="L0P7Y4">
    <property type="interactions" value="497"/>
</dbReference>
<dbReference type="VEuPathDB" id="FungiDB:PNEJI1_000426"/>
<evidence type="ECO:0000313" key="4">
    <source>
        <dbReference type="EMBL" id="CCJ30379.1"/>
    </source>
</evidence>
<evidence type="ECO:0000313" key="3">
    <source>
        <dbReference type="EMBL" id="CCJ28496.1"/>
    </source>
</evidence>
<feature type="domain" description="Ribosomal RNA methyltransferase SPB1-like C-terminal" evidence="2">
    <location>
        <begin position="313"/>
        <end position="407"/>
    </location>
</feature>
<feature type="coiled-coil region" evidence="1">
    <location>
        <begin position="3"/>
        <end position="31"/>
    </location>
</feature>